<protein>
    <submittedName>
        <fullName evidence="3">Peptidase propeptide and YPEB domain-containing protein</fullName>
    </submittedName>
</protein>
<keyword evidence="4" id="KW-1185">Reference proteome</keyword>
<dbReference type="AlphaFoldDB" id="A0A1M7EUM3"/>
<organism evidence="3 4">
    <name type="scientific">Paracoccus solventivorans</name>
    <dbReference type="NCBI Taxonomy" id="53463"/>
    <lineage>
        <taxon>Bacteria</taxon>
        <taxon>Pseudomonadati</taxon>
        <taxon>Pseudomonadota</taxon>
        <taxon>Alphaproteobacteria</taxon>
        <taxon>Rhodobacterales</taxon>
        <taxon>Paracoccaceae</taxon>
        <taxon>Paracoccus</taxon>
    </lineage>
</organism>
<evidence type="ECO:0000256" key="1">
    <source>
        <dbReference type="SAM" id="SignalP"/>
    </source>
</evidence>
<keyword evidence="1" id="KW-0732">Signal</keyword>
<feature type="domain" description="PepSY" evidence="2">
    <location>
        <begin position="7"/>
        <end position="85"/>
    </location>
</feature>
<dbReference type="OrthoDB" id="8099763at2"/>
<name>A0A1M7EUM3_9RHOB</name>
<gene>
    <name evidence="3" type="ORF">SAMN05444389_102332</name>
</gene>
<dbReference type="STRING" id="53463.SAMN05444389_102332"/>
<proteinExistence type="predicted"/>
<dbReference type="Proteomes" id="UP000184444">
    <property type="component" value="Unassembled WGS sequence"/>
</dbReference>
<dbReference type="EMBL" id="FRCK01000002">
    <property type="protein sequence ID" value="SHL95472.1"/>
    <property type="molecule type" value="Genomic_DNA"/>
</dbReference>
<dbReference type="InterPro" id="IPR025711">
    <property type="entry name" value="PepSY"/>
</dbReference>
<dbReference type="RefSeq" id="WP_073063051.1">
    <property type="nucleotide sequence ID" value="NZ_FRCK01000002.1"/>
</dbReference>
<feature type="chain" id="PRO_5009925640" evidence="1">
    <location>
        <begin position="24"/>
        <end position="89"/>
    </location>
</feature>
<evidence type="ECO:0000313" key="3">
    <source>
        <dbReference type="EMBL" id="SHL95472.1"/>
    </source>
</evidence>
<feature type="signal peptide" evidence="1">
    <location>
        <begin position="1"/>
        <end position="23"/>
    </location>
</feature>
<evidence type="ECO:0000313" key="4">
    <source>
        <dbReference type="Proteomes" id="UP000184444"/>
    </source>
</evidence>
<dbReference type="Pfam" id="PF13670">
    <property type="entry name" value="PepSY_2"/>
    <property type="match status" value="1"/>
</dbReference>
<accession>A0A1M7EUM3</accession>
<evidence type="ECO:0000259" key="2">
    <source>
        <dbReference type="Pfam" id="PF13670"/>
    </source>
</evidence>
<sequence>MRIFPAAAALTLTLGLAPALAIAAPPPADGLKLSQIVAQVETSAGAALAYIDELEWDDDGYWEVKYITTDGRKIEEKLDPRTGATMPRR</sequence>
<reference evidence="4" key="1">
    <citation type="submission" date="2016-11" db="EMBL/GenBank/DDBJ databases">
        <authorList>
            <person name="Varghese N."/>
            <person name="Submissions S."/>
        </authorList>
    </citation>
    <scope>NUCLEOTIDE SEQUENCE [LARGE SCALE GENOMIC DNA]</scope>
    <source>
        <strain evidence="4">DSM 6637</strain>
    </source>
</reference>